<proteinExistence type="inferred from homology"/>
<dbReference type="PANTHER" id="PTHR43133:SF46">
    <property type="entry name" value="RNA POLYMERASE SIGMA-70 FACTOR ECF SUBFAMILY"/>
    <property type="match status" value="1"/>
</dbReference>
<evidence type="ECO:0000256" key="4">
    <source>
        <dbReference type="ARBA" id="ARBA00023163"/>
    </source>
</evidence>
<feature type="domain" description="RNA polymerase sigma-70 region 2" evidence="5">
    <location>
        <begin position="27"/>
        <end position="91"/>
    </location>
</feature>
<dbReference type="InterPro" id="IPR007627">
    <property type="entry name" value="RNA_pol_sigma70_r2"/>
</dbReference>
<dbReference type="Pfam" id="PF08281">
    <property type="entry name" value="Sigma70_r4_2"/>
    <property type="match status" value="1"/>
</dbReference>
<comment type="similarity">
    <text evidence="1">Belongs to the sigma-70 factor family. ECF subfamily.</text>
</comment>
<dbReference type="SUPFAM" id="SSF88946">
    <property type="entry name" value="Sigma2 domain of RNA polymerase sigma factors"/>
    <property type="match status" value="1"/>
</dbReference>
<dbReference type="Gene3D" id="1.10.10.10">
    <property type="entry name" value="Winged helix-like DNA-binding domain superfamily/Winged helix DNA-binding domain"/>
    <property type="match status" value="1"/>
</dbReference>
<dbReference type="Pfam" id="PF04542">
    <property type="entry name" value="Sigma70_r2"/>
    <property type="match status" value="1"/>
</dbReference>
<keyword evidence="2" id="KW-0805">Transcription regulation</keyword>
<name>A0A363NVJ7_9SPHI</name>
<dbReference type="Gene3D" id="1.10.1740.10">
    <property type="match status" value="1"/>
</dbReference>
<dbReference type="SUPFAM" id="SSF88659">
    <property type="entry name" value="Sigma3 and sigma4 domains of RNA polymerase sigma factors"/>
    <property type="match status" value="1"/>
</dbReference>
<evidence type="ECO:0000259" key="6">
    <source>
        <dbReference type="Pfam" id="PF08281"/>
    </source>
</evidence>
<dbReference type="Proteomes" id="UP000250831">
    <property type="component" value="Unassembled WGS sequence"/>
</dbReference>
<dbReference type="GO" id="GO:0003677">
    <property type="term" value="F:DNA binding"/>
    <property type="evidence" value="ECO:0007669"/>
    <property type="project" value="InterPro"/>
</dbReference>
<dbReference type="GO" id="GO:0006352">
    <property type="term" value="P:DNA-templated transcription initiation"/>
    <property type="evidence" value="ECO:0007669"/>
    <property type="project" value="InterPro"/>
</dbReference>
<dbReference type="InterPro" id="IPR014284">
    <property type="entry name" value="RNA_pol_sigma-70_dom"/>
</dbReference>
<evidence type="ECO:0000256" key="3">
    <source>
        <dbReference type="ARBA" id="ARBA00023082"/>
    </source>
</evidence>
<keyword evidence="3" id="KW-0731">Sigma factor</keyword>
<dbReference type="PANTHER" id="PTHR43133">
    <property type="entry name" value="RNA POLYMERASE ECF-TYPE SIGMA FACTO"/>
    <property type="match status" value="1"/>
</dbReference>
<dbReference type="InterPro" id="IPR036388">
    <property type="entry name" value="WH-like_DNA-bd_sf"/>
</dbReference>
<dbReference type="AlphaFoldDB" id="A0A363NVJ7"/>
<reference evidence="7 8" key="1">
    <citation type="submission" date="2018-04" db="EMBL/GenBank/DDBJ databases">
        <title>Sphingobacterium sp. M46 Genome.</title>
        <authorList>
            <person name="Cheng J."/>
            <person name="Li Y."/>
        </authorList>
    </citation>
    <scope>NUCLEOTIDE SEQUENCE [LARGE SCALE GENOMIC DNA]</scope>
    <source>
        <strain evidence="7 8">M46</strain>
    </source>
</reference>
<evidence type="ECO:0000313" key="7">
    <source>
        <dbReference type="EMBL" id="PUV24753.1"/>
    </source>
</evidence>
<comment type="caution">
    <text evidence="7">The sequence shown here is derived from an EMBL/GenBank/DDBJ whole genome shotgun (WGS) entry which is preliminary data.</text>
</comment>
<keyword evidence="8" id="KW-1185">Reference proteome</keyword>
<dbReference type="OrthoDB" id="659577at2"/>
<evidence type="ECO:0000256" key="2">
    <source>
        <dbReference type="ARBA" id="ARBA00023015"/>
    </source>
</evidence>
<dbReference type="InterPro" id="IPR013325">
    <property type="entry name" value="RNA_pol_sigma_r2"/>
</dbReference>
<sequence>MINSTKSLDCENLNKLKQGSELALTFFYNKYAKRVYAMAFYIIKDRFLAEDILQEVFVHLWNCRERLGEEKELWLVLYVMCKQKSLNKLRSVLRYKKHKEHQVDQMQINESFVENHFGVKDIKKLLELAMAEMTVMQRKVFQMSREEDLTHAEIAQRLSISPNTVKNHMVAALAILKVHFKGHEFITITVFLISVNFF</sequence>
<dbReference type="EMBL" id="QCXX01000002">
    <property type="protein sequence ID" value="PUV24753.1"/>
    <property type="molecule type" value="Genomic_DNA"/>
</dbReference>
<gene>
    <name evidence="7" type="ORF">DCO56_07205</name>
</gene>
<dbReference type="NCBIfam" id="TIGR02937">
    <property type="entry name" value="sigma70-ECF"/>
    <property type="match status" value="1"/>
</dbReference>
<organism evidence="7 8">
    <name type="scientific">Sphingobacterium athyrii</name>
    <dbReference type="NCBI Taxonomy" id="2152717"/>
    <lineage>
        <taxon>Bacteria</taxon>
        <taxon>Pseudomonadati</taxon>
        <taxon>Bacteroidota</taxon>
        <taxon>Sphingobacteriia</taxon>
        <taxon>Sphingobacteriales</taxon>
        <taxon>Sphingobacteriaceae</taxon>
        <taxon>Sphingobacterium</taxon>
    </lineage>
</organism>
<evidence type="ECO:0008006" key="9">
    <source>
        <dbReference type="Google" id="ProtNLM"/>
    </source>
</evidence>
<dbReference type="RefSeq" id="WP_108633088.1">
    <property type="nucleotide sequence ID" value="NZ_QCXX01000002.1"/>
</dbReference>
<protein>
    <recommendedName>
        <fullName evidence="9">RNA polymerase sigma-70 factor</fullName>
    </recommendedName>
</protein>
<evidence type="ECO:0000259" key="5">
    <source>
        <dbReference type="Pfam" id="PF04542"/>
    </source>
</evidence>
<evidence type="ECO:0000313" key="8">
    <source>
        <dbReference type="Proteomes" id="UP000250831"/>
    </source>
</evidence>
<evidence type="ECO:0000256" key="1">
    <source>
        <dbReference type="ARBA" id="ARBA00010641"/>
    </source>
</evidence>
<dbReference type="InterPro" id="IPR039425">
    <property type="entry name" value="RNA_pol_sigma-70-like"/>
</dbReference>
<feature type="domain" description="RNA polymerase sigma factor 70 region 4 type 2" evidence="6">
    <location>
        <begin position="125"/>
        <end position="174"/>
    </location>
</feature>
<dbReference type="InterPro" id="IPR013249">
    <property type="entry name" value="RNA_pol_sigma70_r4_t2"/>
</dbReference>
<keyword evidence="4" id="KW-0804">Transcription</keyword>
<accession>A0A363NVJ7</accession>
<dbReference type="GO" id="GO:0016987">
    <property type="term" value="F:sigma factor activity"/>
    <property type="evidence" value="ECO:0007669"/>
    <property type="project" value="UniProtKB-KW"/>
</dbReference>
<dbReference type="InterPro" id="IPR013324">
    <property type="entry name" value="RNA_pol_sigma_r3/r4-like"/>
</dbReference>